<evidence type="ECO:0000256" key="12">
    <source>
        <dbReference type="ARBA" id="ARBA00023049"/>
    </source>
</evidence>
<evidence type="ECO:0000256" key="8">
    <source>
        <dbReference type="ARBA" id="ARBA00022801"/>
    </source>
</evidence>
<dbReference type="Pfam" id="PF06480">
    <property type="entry name" value="FtsH_ext"/>
    <property type="match status" value="1"/>
</dbReference>
<dbReference type="InterPro" id="IPR003593">
    <property type="entry name" value="AAA+_ATPase"/>
</dbReference>
<dbReference type="GO" id="GO:0006508">
    <property type="term" value="P:proteolysis"/>
    <property type="evidence" value="ECO:0007669"/>
    <property type="project" value="UniProtKB-KW"/>
</dbReference>
<feature type="binding site" evidence="15">
    <location>
        <begin position="222"/>
        <end position="229"/>
    </location>
    <ligand>
        <name>ATP</name>
        <dbReference type="ChEBI" id="CHEBI:30616"/>
    </ligand>
</feature>
<evidence type="ECO:0000256" key="5">
    <source>
        <dbReference type="ARBA" id="ARBA00022692"/>
    </source>
</evidence>
<keyword evidence="18" id="KW-0131">Cell cycle</keyword>
<dbReference type="AlphaFoldDB" id="A0A1G2QHF6"/>
<keyword evidence="9 15" id="KW-0862">Zinc</keyword>
<dbReference type="SUPFAM" id="SSF52540">
    <property type="entry name" value="P-loop containing nucleoside triphosphate hydrolases"/>
    <property type="match status" value="1"/>
</dbReference>
<dbReference type="NCBIfam" id="TIGR01241">
    <property type="entry name" value="FtsH_fam"/>
    <property type="match status" value="1"/>
</dbReference>
<dbReference type="InterPro" id="IPR027417">
    <property type="entry name" value="P-loop_NTPase"/>
</dbReference>
<sequence length="642" mass="70255">MAKNKSKKNRPKNSSKKVWNQFGSQIFLALLLLLGLVMFYSALTENRSQTEEISLSELAALVLAAKVEKIAVAGDELSVTLVDGTEKLSKKETESSLSETLINYGVSGEQLTALQLDVTKAGGLGYWVLNILPFLIPLIFLVVFFWLVSRQMKGASMQAFSFGQSRARIIDPNDKSQKVLFKDVAGAKEAKDELMEIVDFLKNPKKFLDIGARIPKGVLMMGAPGTGKTLLARAVAGEAHVPFFYLSGSEFVEMFVGVGASRVRDLFKMAKRTAPAIIFIDEIDAIGRHRGSGMGGGNDEREQTLNQILVEMDGFEPNEKLIVMAATNRPDVLDRALLRPGRFDRRVILEAPDINDREEILKLHANKKPLAEDVNIRVIAQRTPGFSGADLANLMNEAAILAARENRTEVGQFDLIRSVEKVMLGPERKSHILSEKEKEITAYHEMGHALVASVLSYADPVHKVSIISRGHAAGYTLKLPLEDRKLNSKNEFLDDLAVSLGGYAVEQLIFGDITTGASNDIQVATSLARAMVTRYGMSEKVGPIDFGASTVSHLGDVPLSEKSASESTWAVIDGEVSALMKHALNRATEVVTGNLDALHHLSKELVRVETLERADFETLLKAHGIEPKVEPKLVSEIAKATL</sequence>
<dbReference type="Gene3D" id="1.20.58.760">
    <property type="entry name" value="Peptidase M41"/>
    <property type="match status" value="1"/>
</dbReference>
<dbReference type="CDD" id="cd19501">
    <property type="entry name" value="RecA-like_FtsH"/>
    <property type="match status" value="1"/>
</dbReference>
<keyword evidence="4 15" id="KW-0645">Protease</keyword>
<dbReference type="GO" id="GO:0016887">
    <property type="term" value="F:ATP hydrolysis activity"/>
    <property type="evidence" value="ECO:0007669"/>
    <property type="project" value="UniProtKB-UniRule"/>
</dbReference>
<comment type="cofactor">
    <cofactor evidence="15">
        <name>Zn(2+)</name>
        <dbReference type="ChEBI" id="CHEBI:29105"/>
    </cofactor>
    <text evidence="15">Binds 1 zinc ion per subunit.</text>
</comment>
<evidence type="ECO:0000256" key="13">
    <source>
        <dbReference type="ARBA" id="ARBA00023136"/>
    </source>
</evidence>
<feature type="active site" evidence="15">
    <location>
        <position position="445"/>
    </location>
</feature>
<comment type="similarity">
    <text evidence="16">Belongs to the AAA ATPase family.</text>
</comment>
<dbReference type="HAMAP" id="MF_01458">
    <property type="entry name" value="FtsH"/>
    <property type="match status" value="1"/>
</dbReference>
<dbReference type="STRING" id="1802439.A2589_03105"/>
<dbReference type="SMART" id="SM00382">
    <property type="entry name" value="AAA"/>
    <property type="match status" value="1"/>
</dbReference>
<keyword evidence="3 15" id="KW-1003">Cell membrane</keyword>
<dbReference type="InterPro" id="IPR003959">
    <property type="entry name" value="ATPase_AAA_core"/>
</dbReference>
<dbReference type="EMBL" id="MHTK01000005">
    <property type="protein sequence ID" value="OHA59803.1"/>
    <property type="molecule type" value="Genomic_DNA"/>
</dbReference>
<dbReference type="GO" id="GO:0005886">
    <property type="term" value="C:plasma membrane"/>
    <property type="evidence" value="ECO:0007669"/>
    <property type="project" value="UniProtKB-SubCell"/>
</dbReference>
<evidence type="ECO:0000259" key="17">
    <source>
        <dbReference type="SMART" id="SM00382"/>
    </source>
</evidence>
<evidence type="ECO:0000256" key="15">
    <source>
        <dbReference type="HAMAP-Rule" id="MF_01458"/>
    </source>
</evidence>
<protein>
    <recommendedName>
        <fullName evidence="15">ATP-dependent zinc metalloprotease FtsH</fullName>
        <ecNumber evidence="15">3.4.24.-</ecNumber>
    </recommendedName>
</protein>
<dbReference type="GO" id="GO:0005524">
    <property type="term" value="F:ATP binding"/>
    <property type="evidence" value="ECO:0007669"/>
    <property type="project" value="UniProtKB-UniRule"/>
</dbReference>
<dbReference type="EC" id="3.4.24.-" evidence="15"/>
<keyword evidence="11 15" id="KW-1133">Transmembrane helix</keyword>
<evidence type="ECO:0000256" key="16">
    <source>
        <dbReference type="RuleBase" id="RU003651"/>
    </source>
</evidence>
<comment type="function">
    <text evidence="15">Acts as a processive, ATP-dependent zinc metallopeptidase for both cytoplasmic and membrane proteins. Plays a role in the quality control of integral membrane proteins.</text>
</comment>
<keyword evidence="13 15" id="KW-0472">Membrane</keyword>
<reference evidence="18 19" key="1">
    <citation type="journal article" date="2016" name="Nat. Commun.">
        <title>Thousands of microbial genomes shed light on interconnected biogeochemical processes in an aquifer system.</title>
        <authorList>
            <person name="Anantharaman K."/>
            <person name="Brown C.T."/>
            <person name="Hug L.A."/>
            <person name="Sharon I."/>
            <person name="Castelle C.J."/>
            <person name="Probst A.J."/>
            <person name="Thomas B.C."/>
            <person name="Singh A."/>
            <person name="Wilkins M.J."/>
            <person name="Karaoz U."/>
            <person name="Brodie E.L."/>
            <person name="Williams K.H."/>
            <person name="Hubbard S.S."/>
            <person name="Banfield J.F."/>
        </authorList>
    </citation>
    <scope>NUCLEOTIDE SEQUENCE [LARGE SCALE GENOMIC DNA]</scope>
</reference>
<feature type="transmembrane region" description="Helical" evidence="15">
    <location>
        <begin position="124"/>
        <end position="148"/>
    </location>
</feature>
<dbReference type="InterPro" id="IPR000642">
    <property type="entry name" value="Peptidase_M41"/>
</dbReference>
<keyword evidence="12 15" id="KW-0482">Metalloprotease</keyword>
<evidence type="ECO:0000313" key="18">
    <source>
        <dbReference type="EMBL" id="OHA59803.1"/>
    </source>
</evidence>
<evidence type="ECO:0000256" key="10">
    <source>
        <dbReference type="ARBA" id="ARBA00022840"/>
    </source>
</evidence>
<dbReference type="Gene3D" id="1.10.8.60">
    <property type="match status" value="1"/>
</dbReference>
<accession>A0A1G2QHF6</accession>
<evidence type="ECO:0000256" key="3">
    <source>
        <dbReference type="ARBA" id="ARBA00022475"/>
    </source>
</evidence>
<dbReference type="InterPro" id="IPR037219">
    <property type="entry name" value="Peptidase_M41-like"/>
</dbReference>
<evidence type="ECO:0000256" key="7">
    <source>
        <dbReference type="ARBA" id="ARBA00022741"/>
    </source>
</evidence>
<keyword evidence="5 15" id="KW-0812">Transmembrane</keyword>
<dbReference type="Proteomes" id="UP000177838">
    <property type="component" value="Unassembled WGS sequence"/>
</dbReference>
<keyword evidence="18" id="KW-0132">Cell division</keyword>
<proteinExistence type="inferred from homology"/>
<evidence type="ECO:0000256" key="2">
    <source>
        <dbReference type="ARBA" id="ARBA00010044"/>
    </source>
</evidence>
<comment type="subcellular location">
    <subcellularLocation>
        <location evidence="15">Cell membrane</location>
        <topology evidence="15">Multi-pass membrane protein</topology>
        <orientation evidence="15">Cytoplasmic side</orientation>
    </subcellularLocation>
    <subcellularLocation>
        <location evidence="1">Membrane</location>
    </subcellularLocation>
</comment>
<evidence type="ECO:0000256" key="14">
    <source>
        <dbReference type="ARBA" id="ARBA00061570"/>
    </source>
</evidence>
<evidence type="ECO:0000256" key="1">
    <source>
        <dbReference type="ARBA" id="ARBA00004370"/>
    </source>
</evidence>
<evidence type="ECO:0000256" key="9">
    <source>
        <dbReference type="ARBA" id="ARBA00022833"/>
    </source>
</evidence>
<keyword evidence="7 15" id="KW-0547">Nucleotide-binding</keyword>
<dbReference type="GO" id="GO:0008270">
    <property type="term" value="F:zinc ion binding"/>
    <property type="evidence" value="ECO:0007669"/>
    <property type="project" value="UniProtKB-UniRule"/>
</dbReference>
<dbReference type="InterPro" id="IPR005936">
    <property type="entry name" value="FtsH"/>
</dbReference>
<dbReference type="GO" id="GO:0004222">
    <property type="term" value="F:metalloendopeptidase activity"/>
    <property type="evidence" value="ECO:0007669"/>
    <property type="project" value="InterPro"/>
</dbReference>
<dbReference type="InterPro" id="IPR011546">
    <property type="entry name" value="Pept_M41_FtsH_extracell"/>
</dbReference>
<feature type="binding site" evidence="15">
    <location>
        <position position="444"/>
    </location>
    <ligand>
        <name>Zn(2+)</name>
        <dbReference type="ChEBI" id="CHEBI:29105"/>
        <note>catalytic</note>
    </ligand>
</feature>
<comment type="similarity">
    <text evidence="2 15">In the C-terminal section; belongs to the peptidase M41 family.</text>
</comment>
<evidence type="ECO:0000256" key="6">
    <source>
        <dbReference type="ARBA" id="ARBA00022723"/>
    </source>
</evidence>
<dbReference type="InterPro" id="IPR041569">
    <property type="entry name" value="AAA_lid_3"/>
</dbReference>
<organism evidence="18 19">
    <name type="scientific">Candidatus Vogelbacteria bacterium RIFOXYD1_FULL_46_19</name>
    <dbReference type="NCBI Taxonomy" id="1802439"/>
    <lineage>
        <taxon>Bacteria</taxon>
        <taxon>Candidatus Vogeliibacteriota</taxon>
    </lineage>
</organism>
<comment type="caution">
    <text evidence="15">Lacks conserved residue(s) required for the propagation of feature annotation.</text>
</comment>
<dbReference type="InterPro" id="IPR003960">
    <property type="entry name" value="ATPase_AAA_CS"/>
</dbReference>
<evidence type="ECO:0000256" key="11">
    <source>
        <dbReference type="ARBA" id="ARBA00022989"/>
    </source>
</evidence>
<comment type="similarity">
    <text evidence="14 15">In the central section; belongs to the AAA ATPase family.</text>
</comment>
<evidence type="ECO:0000313" key="19">
    <source>
        <dbReference type="Proteomes" id="UP000177838"/>
    </source>
</evidence>
<dbReference type="SUPFAM" id="SSF140990">
    <property type="entry name" value="FtsH protease domain-like"/>
    <property type="match status" value="1"/>
</dbReference>
<keyword evidence="8 15" id="KW-0378">Hydrolase</keyword>
<dbReference type="Pfam" id="PF00004">
    <property type="entry name" value="AAA"/>
    <property type="match status" value="1"/>
</dbReference>
<feature type="binding site" evidence="15">
    <location>
        <position position="448"/>
    </location>
    <ligand>
        <name>Zn(2+)</name>
        <dbReference type="ChEBI" id="CHEBI:29105"/>
        <note>catalytic</note>
    </ligand>
</feature>
<keyword evidence="6 15" id="KW-0479">Metal-binding</keyword>
<dbReference type="FunFam" id="1.10.8.60:FF:000001">
    <property type="entry name" value="ATP-dependent zinc metalloprotease FtsH"/>
    <property type="match status" value="1"/>
</dbReference>
<evidence type="ECO:0000256" key="4">
    <source>
        <dbReference type="ARBA" id="ARBA00022670"/>
    </source>
</evidence>
<dbReference type="FunFam" id="3.40.50.300:FF:000001">
    <property type="entry name" value="ATP-dependent zinc metalloprotease FtsH"/>
    <property type="match status" value="1"/>
</dbReference>
<gene>
    <name evidence="15" type="primary">ftsH</name>
    <name evidence="18" type="ORF">A2589_03105</name>
</gene>
<name>A0A1G2QHF6_9BACT</name>
<comment type="subunit">
    <text evidence="15">Homohexamer.</text>
</comment>
<dbReference type="PANTHER" id="PTHR23076">
    <property type="entry name" value="METALLOPROTEASE M41 FTSH"/>
    <property type="match status" value="1"/>
</dbReference>
<keyword evidence="10 15" id="KW-0067">ATP-binding</keyword>
<dbReference type="GO" id="GO:0004176">
    <property type="term" value="F:ATP-dependent peptidase activity"/>
    <property type="evidence" value="ECO:0007669"/>
    <property type="project" value="InterPro"/>
</dbReference>
<dbReference type="PANTHER" id="PTHR23076:SF97">
    <property type="entry name" value="ATP-DEPENDENT ZINC METALLOPROTEASE YME1L1"/>
    <property type="match status" value="1"/>
</dbReference>
<dbReference type="GO" id="GO:0030163">
    <property type="term" value="P:protein catabolic process"/>
    <property type="evidence" value="ECO:0007669"/>
    <property type="project" value="UniProtKB-UniRule"/>
</dbReference>
<dbReference type="FunFam" id="1.20.58.760:FF:000001">
    <property type="entry name" value="ATP-dependent zinc metalloprotease FtsH"/>
    <property type="match status" value="1"/>
</dbReference>
<feature type="binding site" evidence="15">
    <location>
        <position position="520"/>
    </location>
    <ligand>
        <name>Zn(2+)</name>
        <dbReference type="ChEBI" id="CHEBI:29105"/>
        <note>catalytic</note>
    </ligand>
</feature>
<dbReference type="Pfam" id="PF17862">
    <property type="entry name" value="AAA_lid_3"/>
    <property type="match status" value="1"/>
</dbReference>
<comment type="caution">
    <text evidence="18">The sequence shown here is derived from an EMBL/GenBank/DDBJ whole genome shotgun (WGS) entry which is preliminary data.</text>
</comment>
<dbReference type="GO" id="GO:0051301">
    <property type="term" value="P:cell division"/>
    <property type="evidence" value="ECO:0007669"/>
    <property type="project" value="UniProtKB-KW"/>
</dbReference>
<dbReference type="Gene3D" id="3.40.50.300">
    <property type="entry name" value="P-loop containing nucleotide triphosphate hydrolases"/>
    <property type="match status" value="1"/>
</dbReference>
<dbReference type="Pfam" id="PF01434">
    <property type="entry name" value="Peptidase_M41"/>
    <property type="match status" value="1"/>
</dbReference>
<dbReference type="PROSITE" id="PS00674">
    <property type="entry name" value="AAA"/>
    <property type="match status" value="1"/>
</dbReference>
<feature type="domain" description="AAA+ ATPase" evidence="17">
    <location>
        <begin position="214"/>
        <end position="353"/>
    </location>
</feature>